<gene>
    <name evidence="2" type="ORF">GCM10022408_01580</name>
</gene>
<proteinExistence type="predicted"/>
<dbReference type="EMBL" id="BAABDJ010000001">
    <property type="protein sequence ID" value="GAA3994852.1"/>
    <property type="molecule type" value="Genomic_DNA"/>
</dbReference>
<name>A0ABP7RBA1_9BACT</name>
<feature type="region of interest" description="Disordered" evidence="1">
    <location>
        <begin position="150"/>
        <end position="173"/>
    </location>
</feature>
<evidence type="ECO:0000313" key="2">
    <source>
        <dbReference type="EMBL" id="GAA3994852.1"/>
    </source>
</evidence>
<evidence type="ECO:0000313" key="3">
    <source>
        <dbReference type="Proteomes" id="UP001500567"/>
    </source>
</evidence>
<sequence length="173" mass="18973">MKKLTFLPLFNAARVTGLLAWQTGRLFQQVAQKALDAVQDVLRAEVRKGNVQLVTDFLTNKALPAAKALLLERMATRLLLRIGLRGALATNVVGWILPFVLERLFRAGVTTGFFDKVKSHATVADTLHRLDELKNAAWKIIAPDAGTSAELVAGDNRPPEIRQLPRNTSPGAK</sequence>
<evidence type="ECO:0000256" key="1">
    <source>
        <dbReference type="SAM" id="MobiDB-lite"/>
    </source>
</evidence>
<evidence type="ECO:0008006" key="4">
    <source>
        <dbReference type="Google" id="ProtNLM"/>
    </source>
</evidence>
<dbReference type="Proteomes" id="UP001500567">
    <property type="component" value="Unassembled WGS sequence"/>
</dbReference>
<protein>
    <recommendedName>
        <fullName evidence="4">DUF697 domain-containing protein</fullName>
    </recommendedName>
</protein>
<organism evidence="2 3">
    <name type="scientific">Hymenobacter fastidiosus</name>
    <dbReference type="NCBI Taxonomy" id="486264"/>
    <lineage>
        <taxon>Bacteria</taxon>
        <taxon>Pseudomonadati</taxon>
        <taxon>Bacteroidota</taxon>
        <taxon>Cytophagia</taxon>
        <taxon>Cytophagales</taxon>
        <taxon>Hymenobacteraceae</taxon>
        <taxon>Hymenobacter</taxon>
    </lineage>
</organism>
<reference evidence="3" key="1">
    <citation type="journal article" date="2019" name="Int. J. Syst. Evol. Microbiol.">
        <title>The Global Catalogue of Microorganisms (GCM) 10K type strain sequencing project: providing services to taxonomists for standard genome sequencing and annotation.</title>
        <authorList>
            <consortium name="The Broad Institute Genomics Platform"/>
            <consortium name="The Broad Institute Genome Sequencing Center for Infectious Disease"/>
            <person name="Wu L."/>
            <person name="Ma J."/>
        </authorList>
    </citation>
    <scope>NUCLEOTIDE SEQUENCE [LARGE SCALE GENOMIC DNA]</scope>
    <source>
        <strain evidence="3">JCM 17224</strain>
    </source>
</reference>
<keyword evidence="3" id="KW-1185">Reference proteome</keyword>
<accession>A0ABP7RBA1</accession>
<dbReference type="RefSeq" id="WP_345070304.1">
    <property type="nucleotide sequence ID" value="NZ_BAABDJ010000001.1"/>
</dbReference>
<comment type="caution">
    <text evidence="2">The sequence shown here is derived from an EMBL/GenBank/DDBJ whole genome shotgun (WGS) entry which is preliminary data.</text>
</comment>